<reference evidence="3 5" key="1">
    <citation type="submission" date="2015-09" db="EMBL/GenBank/DDBJ databases">
        <title>Identification and resolution of microdiversity through metagenomic sequencing of parallel consortia.</title>
        <authorList>
            <person name="Nelson W.C."/>
            <person name="Romine M.F."/>
            <person name="Lindemann S.R."/>
        </authorList>
    </citation>
    <scope>NUCLEOTIDE SEQUENCE [LARGE SCALE GENOMIC DNA]</scope>
    <source>
        <strain evidence="3">HL-109</strain>
    </source>
</reference>
<dbReference type="STRING" id="1653334.GA0071312_3364"/>
<dbReference type="AlphaFoldDB" id="A0A0N8KEI9"/>
<accession>A0A0N8KEI9</accession>
<dbReference type="OrthoDB" id="9804721at2"/>
<dbReference type="Proteomes" id="UP000050497">
    <property type="component" value="Unassembled WGS sequence"/>
</dbReference>
<dbReference type="PRINTS" id="PR01438">
    <property type="entry name" value="UNVRSLSTRESS"/>
</dbReference>
<evidence type="ECO:0000313" key="6">
    <source>
        <dbReference type="Proteomes" id="UP000182800"/>
    </source>
</evidence>
<evidence type="ECO:0000313" key="3">
    <source>
        <dbReference type="EMBL" id="KPQ11466.1"/>
    </source>
</evidence>
<dbReference type="CDD" id="cd00293">
    <property type="entry name" value="USP-like"/>
    <property type="match status" value="1"/>
</dbReference>
<dbReference type="Gene3D" id="3.40.50.12370">
    <property type="match status" value="1"/>
</dbReference>
<comment type="caution">
    <text evidence="3">The sequence shown here is derived from an EMBL/GenBank/DDBJ whole genome shotgun (WGS) entry which is preliminary data.</text>
</comment>
<organism evidence="3 5">
    <name type="scientific">Saliniramus fredricksonii</name>
    <dbReference type="NCBI Taxonomy" id="1653334"/>
    <lineage>
        <taxon>Bacteria</taxon>
        <taxon>Pseudomonadati</taxon>
        <taxon>Pseudomonadota</taxon>
        <taxon>Alphaproteobacteria</taxon>
        <taxon>Hyphomicrobiales</taxon>
        <taxon>Salinarimonadaceae</taxon>
        <taxon>Saliniramus</taxon>
    </lineage>
</organism>
<dbReference type="PATRIC" id="fig|1653334.4.peg.2281"/>
<sequence length="273" mass="29073">MSYKEIFVVLSPEAKAVGPYAASLARAFDASTRAAGIAIDPTMPSYVIPEMPSDVLEQARAASREEAQARLASYEAKAGEVGVHVDGFVLQGMMDRCAGQLERMARYYDLTVVEQPGSDREKGGPLFVEAMLFGSGRPLLIVPYIQRAPMKLDHVIVAWDESATAAKAVTAAMPLLKQAGTVEIVGVSTGAEAERERGERLAKVLSGHGIKTKARMLTNVGSVSDSILSHAADNGADLIVMGGYGHSRMRELVLGGATRGILESMTVPVLMMH</sequence>
<dbReference type="EMBL" id="LJSX01000007">
    <property type="protein sequence ID" value="KPQ11466.1"/>
    <property type="molecule type" value="Genomic_DNA"/>
</dbReference>
<gene>
    <name evidence="4" type="ORF">GA0071312_3364</name>
    <name evidence="3" type="ORF">HLUCCO17_06055</name>
</gene>
<reference evidence="4 6" key="2">
    <citation type="submission" date="2016-08" db="EMBL/GenBank/DDBJ databases">
        <authorList>
            <person name="Varghese N."/>
            <person name="Submissions Spin"/>
        </authorList>
    </citation>
    <scope>NUCLEOTIDE SEQUENCE [LARGE SCALE GENOMIC DNA]</scope>
    <source>
        <strain evidence="4 6">HL-109</strain>
    </source>
</reference>
<evidence type="ECO:0000313" key="4">
    <source>
        <dbReference type="EMBL" id="SCC82373.1"/>
    </source>
</evidence>
<dbReference type="PANTHER" id="PTHR46268:SF15">
    <property type="entry name" value="UNIVERSAL STRESS PROTEIN HP_0031"/>
    <property type="match status" value="1"/>
</dbReference>
<name>A0A0N8KEI9_9HYPH</name>
<proteinExistence type="inferred from homology"/>
<dbReference type="Pfam" id="PF00582">
    <property type="entry name" value="Usp"/>
    <property type="match status" value="1"/>
</dbReference>
<dbReference type="Proteomes" id="UP000182800">
    <property type="component" value="Unassembled WGS sequence"/>
</dbReference>
<dbReference type="InterPro" id="IPR006016">
    <property type="entry name" value="UspA"/>
</dbReference>
<dbReference type="EMBL" id="FMBM01000002">
    <property type="protein sequence ID" value="SCC82373.1"/>
    <property type="molecule type" value="Genomic_DNA"/>
</dbReference>
<evidence type="ECO:0000313" key="5">
    <source>
        <dbReference type="Proteomes" id="UP000050497"/>
    </source>
</evidence>
<evidence type="ECO:0000256" key="1">
    <source>
        <dbReference type="ARBA" id="ARBA00008791"/>
    </source>
</evidence>
<dbReference type="InterPro" id="IPR006015">
    <property type="entry name" value="Universal_stress_UspA"/>
</dbReference>
<keyword evidence="6" id="KW-1185">Reference proteome</keyword>
<protein>
    <submittedName>
        <fullName evidence="4">Universal stress protein family protein</fullName>
    </submittedName>
    <submittedName>
        <fullName evidence="3">UspA family universal stress protein</fullName>
    </submittedName>
</protein>
<evidence type="ECO:0000259" key="2">
    <source>
        <dbReference type="Pfam" id="PF00582"/>
    </source>
</evidence>
<dbReference type="SUPFAM" id="SSF52402">
    <property type="entry name" value="Adenine nucleotide alpha hydrolases-like"/>
    <property type="match status" value="2"/>
</dbReference>
<feature type="domain" description="UspA" evidence="2">
    <location>
        <begin position="153"/>
        <end position="272"/>
    </location>
</feature>
<comment type="similarity">
    <text evidence="1">Belongs to the universal stress protein A family.</text>
</comment>
<dbReference type="PANTHER" id="PTHR46268">
    <property type="entry name" value="STRESS RESPONSE PROTEIN NHAX"/>
    <property type="match status" value="1"/>
</dbReference>
<dbReference type="RefSeq" id="WP_074445877.1">
    <property type="nucleotide sequence ID" value="NZ_FMBM01000002.1"/>
</dbReference>